<dbReference type="Proteomes" id="UP001501676">
    <property type="component" value="Unassembled WGS sequence"/>
</dbReference>
<dbReference type="InterPro" id="IPR019921">
    <property type="entry name" value="Lucif-like_OxRdtase_Rv2161c"/>
</dbReference>
<dbReference type="EMBL" id="BAAAYN010000006">
    <property type="protein sequence ID" value="GAA3384147.1"/>
    <property type="molecule type" value="Genomic_DNA"/>
</dbReference>
<organism evidence="6 7">
    <name type="scientific">Cryptosporangium minutisporangium</name>
    <dbReference type="NCBI Taxonomy" id="113569"/>
    <lineage>
        <taxon>Bacteria</taxon>
        <taxon>Bacillati</taxon>
        <taxon>Actinomycetota</taxon>
        <taxon>Actinomycetes</taxon>
        <taxon>Cryptosporangiales</taxon>
        <taxon>Cryptosporangiaceae</taxon>
        <taxon>Cryptosporangium</taxon>
    </lineage>
</organism>
<proteinExistence type="predicted"/>
<keyword evidence="1" id="KW-0285">Flavoprotein</keyword>
<evidence type="ECO:0000256" key="1">
    <source>
        <dbReference type="ARBA" id="ARBA00022630"/>
    </source>
</evidence>
<accession>A0ABP6SSU6</accession>
<reference evidence="7" key="1">
    <citation type="journal article" date="2019" name="Int. J. Syst. Evol. Microbiol.">
        <title>The Global Catalogue of Microorganisms (GCM) 10K type strain sequencing project: providing services to taxonomists for standard genome sequencing and annotation.</title>
        <authorList>
            <consortium name="The Broad Institute Genomics Platform"/>
            <consortium name="The Broad Institute Genome Sequencing Center for Infectious Disease"/>
            <person name="Wu L."/>
            <person name="Ma J."/>
        </authorList>
    </citation>
    <scope>NUCLEOTIDE SEQUENCE [LARGE SCALE GENOMIC DNA]</scope>
    <source>
        <strain evidence="7">JCM 9458</strain>
    </source>
</reference>
<protein>
    <submittedName>
        <fullName evidence="6">LLM class F420-dependent oxidoreductase</fullName>
    </submittedName>
</protein>
<name>A0ABP6SSU6_9ACTN</name>
<sequence length="302" mass="32116">MPGSVEFAYGLPFHTCPAPDFLLDGAALGELAATAETAGFSAVHVTDHPAPSQAWRETGGHDTVDPFVGLAFAAAATTRIRLLTYLVILPYRNPLHLAKLSASLDALSGGRIELGLGAGYHKAEFHALGVDWDERNALFDEALAVLRQAWTGRPVTYQGLHFTARNSVVVPAVDPPLWIGGNSKLTLRRIVDHGTGWLPLPNARATASHLRSPAMETLADFAGHLGYARAYAEQTGREAPGRIMYPLPPARSGAEMATHAGLVDEALRAGATSFVVSGHGSTLTEAKDWIHRYADTVLATAS</sequence>
<dbReference type="PANTHER" id="PTHR42847">
    <property type="entry name" value="ALKANESULFONATE MONOOXYGENASE"/>
    <property type="match status" value="1"/>
</dbReference>
<evidence type="ECO:0000256" key="2">
    <source>
        <dbReference type="ARBA" id="ARBA00022643"/>
    </source>
</evidence>
<feature type="domain" description="Luciferase-like" evidence="5">
    <location>
        <begin position="26"/>
        <end position="209"/>
    </location>
</feature>
<keyword evidence="7" id="KW-1185">Reference proteome</keyword>
<keyword evidence="2" id="KW-0288">FMN</keyword>
<dbReference type="NCBIfam" id="TIGR03619">
    <property type="entry name" value="F420_Rv2161c"/>
    <property type="match status" value="1"/>
</dbReference>
<dbReference type="InterPro" id="IPR011251">
    <property type="entry name" value="Luciferase-like_dom"/>
</dbReference>
<evidence type="ECO:0000256" key="4">
    <source>
        <dbReference type="ARBA" id="ARBA00023033"/>
    </source>
</evidence>
<dbReference type="Pfam" id="PF00296">
    <property type="entry name" value="Bac_luciferase"/>
    <property type="match status" value="1"/>
</dbReference>
<keyword evidence="4" id="KW-0503">Monooxygenase</keyword>
<evidence type="ECO:0000259" key="5">
    <source>
        <dbReference type="Pfam" id="PF00296"/>
    </source>
</evidence>
<dbReference type="Gene3D" id="3.20.20.30">
    <property type="entry name" value="Luciferase-like domain"/>
    <property type="match status" value="1"/>
</dbReference>
<evidence type="ECO:0000313" key="6">
    <source>
        <dbReference type="EMBL" id="GAA3384147.1"/>
    </source>
</evidence>
<dbReference type="PANTHER" id="PTHR42847:SF4">
    <property type="entry name" value="ALKANESULFONATE MONOOXYGENASE-RELATED"/>
    <property type="match status" value="1"/>
</dbReference>
<gene>
    <name evidence="6" type="ORF">GCM10020369_12770</name>
</gene>
<dbReference type="RefSeq" id="WP_345727024.1">
    <property type="nucleotide sequence ID" value="NZ_BAAAYN010000006.1"/>
</dbReference>
<dbReference type="InterPro" id="IPR050172">
    <property type="entry name" value="SsuD_RutA_monooxygenase"/>
</dbReference>
<comment type="caution">
    <text evidence="6">The sequence shown here is derived from an EMBL/GenBank/DDBJ whole genome shotgun (WGS) entry which is preliminary data.</text>
</comment>
<dbReference type="SUPFAM" id="SSF51679">
    <property type="entry name" value="Bacterial luciferase-like"/>
    <property type="match status" value="1"/>
</dbReference>
<evidence type="ECO:0000313" key="7">
    <source>
        <dbReference type="Proteomes" id="UP001501676"/>
    </source>
</evidence>
<keyword evidence="3" id="KW-0560">Oxidoreductase</keyword>
<dbReference type="InterPro" id="IPR036661">
    <property type="entry name" value="Luciferase-like_sf"/>
</dbReference>
<evidence type="ECO:0000256" key="3">
    <source>
        <dbReference type="ARBA" id="ARBA00023002"/>
    </source>
</evidence>